<accession>A0A9Q8Q9E9</accession>
<feature type="region of interest" description="Disordered" evidence="1">
    <location>
        <begin position="1"/>
        <end position="109"/>
    </location>
</feature>
<protein>
    <submittedName>
        <fullName evidence="2">Uncharacterized protein</fullName>
    </submittedName>
</protein>
<reference evidence="2" key="1">
    <citation type="submission" date="2021-11" db="EMBL/GenBank/DDBJ databases">
        <title>Purpureocillium_takamizusanense_genome.</title>
        <authorList>
            <person name="Nguyen N.-H."/>
        </authorList>
    </citation>
    <scope>NUCLEOTIDE SEQUENCE</scope>
    <source>
        <strain evidence="2">PT3</strain>
    </source>
</reference>
<feature type="region of interest" description="Disordered" evidence="1">
    <location>
        <begin position="153"/>
        <end position="179"/>
    </location>
</feature>
<feature type="compositionally biased region" description="Basic residues" evidence="1">
    <location>
        <begin position="86"/>
        <end position="96"/>
    </location>
</feature>
<feature type="region of interest" description="Disordered" evidence="1">
    <location>
        <begin position="389"/>
        <end position="604"/>
    </location>
</feature>
<dbReference type="OrthoDB" id="273010at2759"/>
<name>A0A9Q8Q9E9_9HYPO</name>
<sequence>MATLASIPEASTSLSGGRAVRPPRQHRRTASFERIRPRSRVVVLSRRPSRARHLAQPPPPRPPTHDTRRHADAAGGSVPGASPGLRQHHGHLRIPHKPSASLGESGSRMCDTDHVLETSLSDVDLDSFPLPPAHGMPQARRIDHVSLATRTENTNMSSSAKHPATITHTQPRNARSKCTSGPHLGLASVAAAGVARSSKHSSVDSTLVEAISRAVVQQLRLFSAIKQGKQAFTRSEGANASSPFAPDSQSRTSTQRDRLDRFTKDLHTYVEDMSVKGKRVQSTPSATAKSGDTLHTVSALMPFRPEFRAAGLAVTSKDQARPRAKAEQRWLPNQHAHAAERRRPEPSQYDGPPGRESSSSANTEIAFTRPQDMDEWTYALIDEAPARKQRLHRHGTKQKKAKSHCLPCFPGSSDLTPDTDWAHFRPPPVSSVPKPRPLAGPVSRMPATKAPHPPRSLQRAKDVSNPLDPMKRPRERANGRVAEKQSSQDFQRKRPEAAPGWRVPSSVRRDDAEGSGRGGFSHGKSTPKVGDDARPDPRPLRSQSDRARLDRDAKQFERELLSPRPYQSLPGHDMPVAMGRSQPSRAPGKPRSGEADLNVESDGQCYPMSSLEEELERTARLVAATKAPTGSKVSTRRTRRQPSPPSLYDPHHVGFCCRASRGLPSRAIAPPNIPKRTSSMRGSWSSLE</sequence>
<evidence type="ECO:0000256" key="1">
    <source>
        <dbReference type="SAM" id="MobiDB-lite"/>
    </source>
</evidence>
<feature type="compositionally biased region" description="Basic residues" evidence="1">
    <location>
        <begin position="389"/>
        <end position="403"/>
    </location>
</feature>
<gene>
    <name evidence="2" type="ORF">JDV02_001682</name>
</gene>
<feature type="compositionally biased region" description="Polar residues" evidence="1">
    <location>
        <begin position="675"/>
        <end position="688"/>
    </location>
</feature>
<feature type="region of interest" description="Disordered" evidence="1">
    <location>
        <begin position="664"/>
        <end position="688"/>
    </location>
</feature>
<dbReference type="Proteomes" id="UP000829364">
    <property type="component" value="Chromosome 1"/>
</dbReference>
<feature type="region of interest" description="Disordered" evidence="1">
    <location>
        <begin position="314"/>
        <end position="362"/>
    </location>
</feature>
<feature type="compositionally biased region" description="Basic and acidic residues" evidence="1">
    <location>
        <begin position="529"/>
        <end position="561"/>
    </location>
</feature>
<feature type="region of interest" description="Disordered" evidence="1">
    <location>
        <begin position="623"/>
        <end position="652"/>
    </location>
</feature>
<dbReference type="GeneID" id="72063644"/>
<proteinExistence type="predicted"/>
<dbReference type="EMBL" id="CP086354">
    <property type="protein sequence ID" value="UNI15116.1"/>
    <property type="molecule type" value="Genomic_DNA"/>
</dbReference>
<feature type="compositionally biased region" description="Basic and acidic residues" evidence="1">
    <location>
        <begin position="469"/>
        <end position="483"/>
    </location>
</feature>
<feature type="compositionally biased region" description="Basic and acidic residues" evidence="1">
    <location>
        <begin position="63"/>
        <end position="72"/>
    </location>
</feature>
<dbReference type="AlphaFoldDB" id="A0A9Q8Q9E9"/>
<keyword evidence="3" id="KW-1185">Reference proteome</keyword>
<evidence type="ECO:0000313" key="2">
    <source>
        <dbReference type="EMBL" id="UNI15116.1"/>
    </source>
</evidence>
<feature type="compositionally biased region" description="Polar residues" evidence="1">
    <location>
        <begin position="233"/>
        <end position="253"/>
    </location>
</feature>
<feature type="region of interest" description="Disordered" evidence="1">
    <location>
        <begin position="233"/>
        <end position="258"/>
    </location>
</feature>
<feature type="compositionally biased region" description="Pro residues" evidence="1">
    <location>
        <begin position="425"/>
        <end position="438"/>
    </location>
</feature>
<dbReference type="RefSeq" id="XP_047838597.1">
    <property type="nucleotide sequence ID" value="XM_047982631.1"/>
</dbReference>
<feature type="compositionally biased region" description="Low complexity" evidence="1">
    <location>
        <begin position="73"/>
        <end position="84"/>
    </location>
</feature>
<organism evidence="2 3">
    <name type="scientific">Purpureocillium takamizusanense</name>
    <dbReference type="NCBI Taxonomy" id="2060973"/>
    <lineage>
        <taxon>Eukaryota</taxon>
        <taxon>Fungi</taxon>
        <taxon>Dikarya</taxon>
        <taxon>Ascomycota</taxon>
        <taxon>Pezizomycotina</taxon>
        <taxon>Sordariomycetes</taxon>
        <taxon>Hypocreomycetidae</taxon>
        <taxon>Hypocreales</taxon>
        <taxon>Ophiocordycipitaceae</taxon>
        <taxon>Purpureocillium</taxon>
    </lineage>
</organism>
<dbReference type="KEGG" id="ptkz:JDV02_001682"/>
<evidence type="ECO:0000313" key="3">
    <source>
        <dbReference type="Proteomes" id="UP000829364"/>
    </source>
</evidence>
<feature type="compositionally biased region" description="Basic and acidic residues" evidence="1">
    <location>
        <begin position="318"/>
        <end position="328"/>
    </location>
</feature>